<name>A0A137PG33_CONC2</name>
<dbReference type="AlphaFoldDB" id="A0A137PG33"/>
<evidence type="ECO:0000313" key="1">
    <source>
        <dbReference type="EMBL" id="KXN73954.1"/>
    </source>
</evidence>
<keyword evidence="2" id="KW-1185">Reference proteome</keyword>
<dbReference type="EMBL" id="KQ964429">
    <property type="protein sequence ID" value="KXN73954.1"/>
    <property type="molecule type" value="Genomic_DNA"/>
</dbReference>
<accession>A0A137PG33</accession>
<protein>
    <submittedName>
        <fullName evidence="1">Uncharacterized protein</fullName>
    </submittedName>
</protein>
<organism evidence="1 2">
    <name type="scientific">Conidiobolus coronatus (strain ATCC 28846 / CBS 209.66 / NRRL 28638)</name>
    <name type="common">Delacroixia coronata</name>
    <dbReference type="NCBI Taxonomy" id="796925"/>
    <lineage>
        <taxon>Eukaryota</taxon>
        <taxon>Fungi</taxon>
        <taxon>Fungi incertae sedis</taxon>
        <taxon>Zoopagomycota</taxon>
        <taxon>Entomophthoromycotina</taxon>
        <taxon>Entomophthoromycetes</taxon>
        <taxon>Entomophthorales</taxon>
        <taxon>Ancylistaceae</taxon>
        <taxon>Conidiobolus</taxon>
    </lineage>
</organism>
<evidence type="ECO:0000313" key="2">
    <source>
        <dbReference type="Proteomes" id="UP000070444"/>
    </source>
</evidence>
<sequence length="62" mass="7236">MFNHFYLVELEKAKISPRNSTYNTPISSQLTSPVVSRRPSLELLISKEFKVNIVKPKYIRLN</sequence>
<feature type="non-terminal residue" evidence="1">
    <location>
        <position position="62"/>
    </location>
</feature>
<reference evidence="1 2" key="1">
    <citation type="journal article" date="2015" name="Genome Biol. Evol.">
        <title>Phylogenomic analyses indicate that early fungi evolved digesting cell walls of algal ancestors of land plants.</title>
        <authorList>
            <person name="Chang Y."/>
            <person name="Wang S."/>
            <person name="Sekimoto S."/>
            <person name="Aerts A.L."/>
            <person name="Choi C."/>
            <person name="Clum A."/>
            <person name="LaButti K.M."/>
            <person name="Lindquist E.A."/>
            <person name="Yee Ngan C."/>
            <person name="Ohm R.A."/>
            <person name="Salamov A.A."/>
            <person name="Grigoriev I.V."/>
            <person name="Spatafora J.W."/>
            <person name="Berbee M.L."/>
        </authorList>
    </citation>
    <scope>NUCLEOTIDE SEQUENCE [LARGE SCALE GENOMIC DNA]</scope>
    <source>
        <strain evidence="1 2">NRRL 28638</strain>
    </source>
</reference>
<gene>
    <name evidence="1" type="ORF">CONCODRAFT_77098</name>
</gene>
<dbReference type="Proteomes" id="UP000070444">
    <property type="component" value="Unassembled WGS sequence"/>
</dbReference>
<proteinExistence type="predicted"/>